<evidence type="ECO:0000256" key="1">
    <source>
        <dbReference type="ARBA" id="ARBA00001933"/>
    </source>
</evidence>
<keyword evidence="11" id="KW-1185">Reference proteome</keyword>
<feature type="binding site" evidence="9">
    <location>
        <begin position="314"/>
        <end position="315"/>
    </location>
    <ligand>
        <name>pyridoxal 5'-phosphate</name>
        <dbReference type="ChEBI" id="CHEBI:597326"/>
    </ligand>
</feature>
<dbReference type="InterPro" id="IPR005815">
    <property type="entry name" value="BioA"/>
</dbReference>
<dbReference type="Pfam" id="PF00202">
    <property type="entry name" value="Aminotran_3"/>
    <property type="match status" value="1"/>
</dbReference>
<feature type="binding site" evidence="9">
    <location>
        <position position="278"/>
    </location>
    <ligand>
        <name>substrate</name>
    </ligand>
</feature>
<evidence type="ECO:0000256" key="3">
    <source>
        <dbReference type="ARBA" id="ARBA00022576"/>
    </source>
</evidence>
<reference evidence="10 11" key="1">
    <citation type="submission" date="2023-02" db="EMBL/GenBank/DDBJ databases">
        <title>Genome sequence of Lentisphaera profundi SAORIC-696.</title>
        <authorList>
            <person name="Kim e."/>
            <person name="Cho J.-C."/>
            <person name="Choi A."/>
            <person name="Kang I."/>
        </authorList>
    </citation>
    <scope>NUCLEOTIDE SEQUENCE [LARGE SCALE GENOMIC DNA]</scope>
    <source>
        <strain evidence="10 11">SAORIC-696</strain>
    </source>
</reference>
<dbReference type="NCBIfam" id="TIGR00508">
    <property type="entry name" value="bioA"/>
    <property type="match status" value="1"/>
</dbReference>
<name>A0ABY7VV61_9BACT</name>
<feature type="binding site" evidence="9">
    <location>
        <position position="147"/>
    </location>
    <ligand>
        <name>substrate</name>
    </ligand>
</feature>
<dbReference type="PANTHER" id="PTHR42684">
    <property type="entry name" value="ADENOSYLMETHIONINE-8-AMINO-7-OXONONANOATE AMINOTRANSFERASE"/>
    <property type="match status" value="1"/>
</dbReference>
<feature type="binding site" evidence="9">
    <location>
        <position position="55"/>
    </location>
    <ligand>
        <name>substrate</name>
    </ligand>
</feature>
<proteinExistence type="inferred from homology"/>
<dbReference type="PROSITE" id="PS00600">
    <property type="entry name" value="AA_TRANSFER_CLASS_3"/>
    <property type="match status" value="1"/>
</dbReference>
<comment type="cofactor">
    <cofactor evidence="1 9">
        <name>pyridoxal 5'-phosphate</name>
        <dbReference type="ChEBI" id="CHEBI:597326"/>
    </cofactor>
</comment>
<dbReference type="Gene3D" id="3.40.640.10">
    <property type="entry name" value="Type I PLP-dependent aspartate aminotransferase-like (Major domain)"/>
    <property type="match status" value="1"/>
</dbReference>
<evidence type="ECO:0000256" key="2">
    <source>
        <dbReference type="ARBA" id="ARBA00005063"/>
    </source>
</evidence>
<dbReference type="EC" id="2.6.1.62" evidence="9"/>
<keyword evidence="7 9" id="KW-0663">Pyridoxal phosphate</keyword>
<dbReference type="PANTHER" id="PTHR42684:SF3">
    <property type="entry name" value="ADENOSYLMETHIONINE-8-AMINO-7-OXONONANOATE AMINOTRANSFERASE"/>
    <property type="match status" value="1"/>
</dbReference>
<dbReference type="Proteomes" id="UP001214250">
    <property type="component" value="Chromosome 1"/>
</dbReference>
<evidence type="ECO:0000256" key="5">
    <source>
        <dbReference type="ARBA" id="ARBA00022691"/>
    </source>
</evidence>
<dbReference type="InterPro" id="IPR015424">
    <property type="entry name" value="PyrdxlP-dep_Trfase"/>
</dbReference>
<sequence>MSLSNLQSRDLKHLWHPCAQMKDYETFPPMEIVSAKGSLLHTANDGPLIDIISSWWCKSLGHGHDEVQQAVRDQMEKFEHVILANTSNELIVNLCEKLISLNPGYNKVFFADSGSDGVEVAVKMSLQYQQQNGQEQRKKFMSLQNAYHGETILTLALGDCGLYSAPYAALMPEIKKILDIPYVSGKVEDLPFEDFSSLLEPLEEYADELAGIVIEPVLQGAGGMLFYHPSFIKALRDWTSARGIHLIADEILTGMGRLGKVRACEFAGVLPDFSVFSKSMTAGFTPMSCVLTTDEIYNGFYDDYETGRGFMHSNTYTGNAISAAAAVAALEFYEREQVFARVAKDSVYMHELFEDVAAETGALLNVRSCGFVVAADLDMSLAGLNKKRCGYELYKKAVRKGLLLRPLGNTVYFLPPLNIERDLLEKSADIMKELIFEELRS</sequence>
<dbReference type="GO" id="GO:0004015">
    <property type="term" value="F:adenosylmethionine-8-amino-7-oxononanoate transaminase activity"/>
    <property type="evidence" value="ECO:0007669"/>
    <property type="project" value="UniProtKB-EC"/>
</dbReference>
<dbReference type="InterPro" id="IPR005814">
    <property type="entry name" value="Aminotrans_3"/>
</dbReference>
<feature type="site" description="Participates in the substrate recognition with KAPA and in a stacking interaction with the adenine ring of SAM" evidence="9">
    <location>
        <position position="18"/>
    </location>
</feature>
<protein>
    <recommendedName>
        <fullName evidence="9">Adenosylmethionine-8-amino-7-oxononanoate aminotransferase</fullName>
        <ecNumber evidence="9">2.6.1.62</ecNumber>
    </recommendedName>
    <alternativeName>
        <fullName evidence="9">7,8-diamino-pelargonic acid aminotransferase</fullName>
        <shortName evidence="9">DAPA AT</shortName>
        <shortName evidence="9">DAPA aminotransferase</shortName>
    </alternativeName>
    <alternativeName>
        <fullName evidence="9">7,8-diaminononanoate synthase</fullName>
        <shortName evidence="9">DANS</shortName>
    </alternativeName>
    <alternativeName>
        <fullName evidence="9">Diaminopelargonic acid synthase</fullName>
    </alternativeName>
</protein>
<feature type="binding site" evidence="9">
    <location>
        <position position="313"/>
    </location>
    <ligand>
        <name>substrate</name>
    </ligand>
</feature>
<dbReference type="InterPro" id="IPR015421">
    <property type="entry name" value="PyrdxlP-dep_Trfase_major"/>
</dbReference>
<dbReference type="InterPro" id="IPR049704">
    <property type="entry name" value="Aminotrans_3_PPA_site"/>
</dbReference>
<comment type="catalytic activity">
    <reaction evidence="8 9">
        <text>(8S)-8-amino-7-oxononanoate + S-adenosyl-L-methionine = S-adenosyl-4-methylsulfanyl-2-oxobutanoate + (7R,8S)-7,8-diammoniononanoate</text>
        <dbReference type="Rhea" id="RHEA:16861"/>
        <dbReference type="ChEBI" id="CHEBI:16490"/>
        <dbReference type="ChEBI" id="CHEBI:59789"/>
        <dbReference type="ChEBI" id="CHEBI:149468"/>
        <dbReference type="ChEBI" id="CHEBI:149469"/>
        <dbReference type="EC" id="2.6.1.62"/>
    </reaction>
</comment>
<evidence type="ECO:0000256" key="6">
    <source>
        <dbReference type="ARBA" id="ARBA00022756"/>
    </source>
</evidence>
<feature type="binding site" evidence="9">
    <location>
        <begin position="114"/>
        <end position="115"/>
    </location>
    <ligand>
        <name>pyridoxal 5'-phosphate</name>
        <dbReference type="ChEBI" id="CHEBI:597326"/>
    </ligand>
</feature>
<organism evidence="10 11">
    <name type="scientific">Lentisphaera profundi</name>
    <dbReference type="NCBI Taxonomy" id="1658616"/>
    <lineage>
        <taxon>Bacteria</taxon>
        <taxon>Pseudomonadati</taxon>
        <taxon>Lentisphaerota</taxon>
        <taxon>Lentisphaeria</taxon>
        <taxon>Lentisphaerales</taxon>
        <taxon>Lentisphaeraceae</taxon>
        <taxon>Lentisphaera</taxon>
    </lineage>
</organism>
<gene>
    <name evidence="9 10" type="primary">bioA</name>
    <name evidence="10" type="ORF">PQO03_01900</name>
</gene>
<feature type="binding site" evidence="9">
    <location>
        <position position="249"/>
    </location>
    <ligand>
        <name>pyridoxal 5'-phosphate</name>
        <dbReference type="ChEBI" id="CHEBI:597326"/>
    </ligand>
</feature>
<comment type="pathway">
    <text evidence="2 9">Cofactor biosynthesis; biotin biosynthesis; 7,8-diaminononanoate from 8-amino-7-oxononanoate (SAM route): step 1/1.</text>
</comment>
<keyword evidence="3 9" id="KW-0032">Aminotransferase</keyword>
<dbReference type="Gene3D" id="3.90.1150.10">
    <property type="entry name" value="Aspartate Aminotransferase, domain 1"/>
    <property type="match status" value="1"/>
</dbReference>
<dbReference type="HAMAP" id="MF_00834">
    <property type="entry name" value="BioA"/>
    <property type="match status" value="1"/>
</dbReference>
<comment type="similarity">
    <text evidence="9">Belongs to the class-III pyridoxal-phosphate-dependent aminotransferase family. BioA subfamily.</text>
</comment>
<keyword evidence="9" id="KW-0963">Cytoplasm</keyword>
<accession>A0ABY7VV61</accession>
<evidence type="ECO:0000256" key="8">
    <source>
        <dbReference type="ARBA" id="ARBA00048449"/>
    </source>
</evidence>
<evidence type="ECO:0000313" key="11">
    <source>
        <dbReference type="Proteomes" id="UP001214250"/>
    </source>
</evidence>
<dbReference type="EMBL" id="CP117811">
    <property type="protein sequence ID" value="WDE96716.1"/>
    <property type="molecule type" value="Genomic_DNA"/>
</dbReference>
<evidence type="ECO:0000313" key="10">
    <source>
        <dbReference type="EMBL" id="WDE96716.1"/>
    </source>
</evidence>
<dbReference type="SUPFAM" id="SSF53383">
    <property type="entry name" value="PLP-dependent transferases"/>
    <property type="match status" value="1"/>
</dbReference>
<keyword evidence="6 9" id="KW-0093">Biotin biosynthesis</keyword>
<dbReference type="InterPro" id="IPR015422">
    <property type="entry name" value="PyrdxlP-dep_Trfase_small"/>
</dbReference>
<feature type="binding site" evidence="9">
    <location>
        <position position="405"/>
    </location>
    <ligand>
        <name>substrate</name>
    </ligand>
</feature>
<feature type="modified residue" description="N6-(pyridoxal phosphate)lysine" evidence="9">
    <location>
        <position position="278"/>
    </location>
</feature>
<keyword evidence="4 9" id="KW-0808">Transferase</keyword>
<evidence type="ECO:0000256" key="7">
    <source>
        <dbReference type="ARBA" id="ARBA00022898"/>
    </source>
</evidence>
<dbReference type="CDD" id="cd00610">
    <property type="entry name" value="OAT_like"/>
    <property type="match status" value="1"/>
</dbReference>
<evidence type="ECO:0000256" key="9">
    <source>
        <dbReference type="HAMAP-Rule" id="MF_00834"/>
    </source>
</evidence>
<dbReference type="RefSeq" id="WP_274150781.1">
    <property type="nucleotide sequence ID" value="NZ_CP117811.1"/>
</dbReference>
<keyword evidence="5 9" id="KW-0949">S-adenosyl-L-methionine</keyword>
<comment type="function">
    <text evidence="9">Catalyzes the transfer of the alpha-amino group from S-adenosyl-L-methionine (SAM) to 7-keto-8-aminopelargonic acid (KAPA) to form 7,8-diaminopelargonic acid (DAPA). It is the only aminotransferase known to utilize SAM as an amino donor.</text>
</comment>
<evidence type="ECO:0000256" key="4">
    <source>
        <dbReference type="ARBA" id="ARBA00022679"/>
    </source>
</evidence>
<comment type="subcellular location">
    <subcellularLocation>
        <location evidence="9">Cytoplasm</location>
    </subcellularLocation>
</comment>
<comment type="subunit">
    <text evidence="9">Homodimer.</text>
</comment>